<feature type="region of interest" description="Disordered" evidence="4">
    <location>
        <begin position="408"/>
        <end position="437"/>
    </location>
</feature>
<keyword evidence="2" id="KW-0285">Flavoprotein</keyword>
<name>A0A937CXJ2_9HYPH</name>
<keyword evidence="7" id="KW-1185">Reference proteome</keyword>
<evidence type="ECO:0000259" key="5">
    <source>
        <dbReference type="Pfam" id="PF01494"/>
    </source>
</evidence>
<comment type="caution">
    <text evidence="6">The sequence shown here is derived from an EMBL/GenBank/DDBJ whole genome shotgun (WGS) entry which is preliminary data.</text>
</comment>
<dbReference type="EMBL" id="JAEQMY010000024">
    <property type="protein sequence ID" value="MBL0405583.1"/>
    <property type="molecule type" value="Genomic_DNA"/>
</dbReference>
<dbReference type="Proteomes" id="UP000605848">
    <property type="component" value="Unassembled WGS sequence"/>
</dbReference>
<sequence>MNTRKSLYQFGYRRCADQDRSSPARHPVVVVGAGPVGLCTAIDLAQRGVPVVLLDDADRIGEGSRGICYAKRTLEILDRLGVAEPCLAKGVTWKLGKVFQRDDLLYAFDLLPEDGHKMPAFINLQQYYLEHALVERAAALPNLEIRWRNKVVGLNRRNDGVTLTVETPDGSYAVEADWTVAADGARSGIRGMLGLAFQGEAFEDRFLIADVKMKGDFPPERWFWFDPPFHEGRSALLHKQPDDVWRIDLQLGPDADAKAEQAPERVLPRLRQMLGHDDFALEWVSVYTFQCRRLERFVHGRVVFAGDAAHQVSPFGARGANSGIQDADNLAWKLARIARGEASESLIDSYDLERSTAADENIGHSTRSTDFIAPRSSQELRFRDAALALARHTPFAKRMVNSGRLSLPSTYETPLSTPDREAWSGSAHLGAPLPDAPMRDRSGQPVWLLEALKGEETVLHVPNGQEPPAGLNVLVIGEDLVDESGLFAQRFDAAPGSTYLVRPDQHLAARWRYADPEAIQSASRRLRGLAGVTA</sequence>
<feature type="domain" description="FAD-binding" evidence="5">
    <location>
        <begin position="27"/>
        <end position="361"/>
    </location>
</feature>
<keyword evidence="3" id="KW-0274">FAD</keyword>
<dbReference type="NCBIfam" id="NF006002">
    <property type="entry name" value="PRK08132.1"/>
    <property type="match status" value="1"/>
</dbReference>
<comment type="cofactor">
    <cofactor evidence="1">
        <name>FAD</name>
        <dbReference type="ChEBI" id="CHEBI:57692"/>
    </cofactor>
</comment>
<accession>A0A937CXJ2</accession>
<dbReference type="PANTHER" id="PTHR43004">
    <property type="entry name" value="TRK SYSTEM POTASSIUM UPTAKE PROTEIN"/>
    <property type="match status" value="1"/>
</dbReference>
<proteinExistence type="predicted"/>
<evidence type="ECO:0000313" key="7">
    <source>
        <dbReference type="Proteomes" id="UP000605848"/>
    </source>
</evidence>
<organism evidence="6 7">
    <name type="scientific">Microvirga aerilata</name>
    <dbReference type="NCBI Taxonomy" id="670292"/>
    <lineage>
        <taxon>Bacteria</taxon>
        <taxon>Pseudomonadati</taxon>
        <taxon>Pseudomonadota</taxon>
        <taxon>Alphaproteobacteria</taxon>
        <taxon>Hyphomicrobiales</taxon>
        <taxon>Methylobacteriaceae</taxon>
        <taxon>Microvirga</taxon>
    </lineage>
</organism>
<gene>
    <name evidence="6" type="ORF">JKG68_16575</name>
</gene>
<evidence type="ECO:0000313" key="6">
    <source>
        <dbReference type="EMBL" id="MBL0405583.1"/>
    </source>
</evidence>
<dbReference type="PRINTS" id="PR00420">
    <property type="entry name" value="RNGMNOXGNASE"/>
</dbReference>
<evidence type="ECO:0000256" key="4">
    <source>
        <dbReference type="SAM" id="MobiDB-lite"/>
    </source>
</evidence>
<dbReference type="SUPFAM" id="SSF51905">
    <property type="entry name" value="FAD/NAD(P)-binding domain"/>
    <property type="match status" value="1"/>
</dbReference>
<dbReference type="InterPro" id="IPR036188">
    <property type="entry name" value="FAD/NAD-bd_sf"/>
</dbReference>
<reference evidence="6" key="1">
    <citation type="submission" date="2021-01" db="EMBL/GenBank/DDBJ databases">
        <title>Microvirga sp.</title>
        <authorList>
            <person name="Kim M.K."/>
        </authorList>
    </citation>
    <scope>NUCLEOTIDE SEQUENCE</scope>
    <source>
        <strain evidence="6">5420S-16</strain>
    </source>
</reference>
<dbReference type="Gene3D" id="3.40.30.120">
    <property type="match status" value="1"/>
</dbReference>
<dbReference type="Gene3D" id="3.50.50.60">
    <property type="entry name" value="FAD/NAD(P)-binding domain"/>
    <property type="match status" value="1"/>
</dbReference>
<dbReference type="Gene3D" id="3.30.70.2450">
    <property type="match status" value="1"/>
</dbReference>
<evidence type="ECO:0000256" key="2">
    <source>
        <dbReference type="ARBA" id="ARBA00022630"/>
    </source>
</evidence>
<evidence type="ECO:0000256" key="1">
    <source>
        <dbReference type="ARBA" id="ARBA00001974"/>
    </source>
</evidence>
<dbReference type="InterPro" id="IPR002938">
    <property type="entry name" value="FAD-bd"/>
</dbReference>
<dbReference type="GO" id="GO:0016709">
    <property type="term" value="F:oxidoreductase activity, acting on paired donors, with incorporation or reduction of molecular oxygen, NAD(P)H as one donor, and incorporation of one atom of oxygen"/>
    <property type="evidence" value="ECO:0007669"/>
    <property type="project" value="UniProtKB-ARBA"/>
</dbReference>
<dbReference type="PANTHER" id="PTHR43004:SF19">
    <property type="entry name" value="BINDING MONOOXYGENASE, PUTATIVE (JCVI)-RELATED"/>
    <property type="match status" value="1"/>
</dbReference>
<dbReference type="InterPro" id="IPR050641">
    <property type="entry name" value="RIFMO-like"/>
</dbReference>
<dbReference type="AlphaFoldDB" id="A0A937CXJ2"/>
<dbReference type="RefSeq" id="WP_202061628.1">
    <property type="nucleotide sequence ID" value="NZ_JAEQMY010000024.1"/>
</dbReference>
<protein>
    <submittedName>
        <fullName evidence="6">FAD-dependent oxidoreductase</fullName>
    </submittedName>
</protein>
<evidence type="ECO:0000256" key="3">
    <source>
        <dbReference type="ARBA" id="ARBA00022827"/>
    </source>
</evidence>
<dbReference type="GO" id="GO:0071949">
    <property type="term" value="F:FAD binding"/>
    <property type="evidence" value="ECO:0007669"/>
    <property type="project" value="InterPro"/>
</dbReference>
<dbReference type="Pfam" id="PF01494">
    <property type="entry name" value="FAD_binding_3"/>
    <property type="match status" value="1"/>
</dbReference>